<dbReference type="PANTHER" id="PTHR31126:SF1">
    <property type="entry name" value="TYROSINE SPECIFIC PROTEIN PHOSPHATASES DOMAIN-CONTAINING PROTEIN"/>
    <property type="match status" value="1"/>
</dbReference>
<protein>
    <submittedName>
        <fullName evidence="2">Tyrosine-protein phosphatase</fullName>
    </submittedName>
</protein>
<dbReference type="RefSeq" id="WP_277577468.1">
    <property type="nucleotide sequence ID" value="NZ_JANRMI010000002.1"/>
</dbReference>
<reference evidence="2" key="1">
    <citation type="submission" date="2022-08" db="EMBL/GenBank/DDBJ databases">
        <title>Novel Bdellovibrio Species Isolated from Svalbard: Designation Bdellovibrio svalbardensis.</title>
        <authorList>
            <person name="Mitchell R.J."/>
            <person name="Choi S.Y."/>
        </authorList>
    </citation>
    <scope>NUCLEOTIDE SEQUENCE</scope>
    <source>
        <strain evidence="2">PAP01</strain>
    </source>
</reference>
<dbReference type="Proteomes" id="UP001152321">
    <property type="component" value="Unassembled WGS sequence"/>
</dbReference>
<evidence type="ECO:0000313" key="2">
    <source>
        <dbReference type="EMBL" id="MDG0815990.1"/>
    </source>
</evidence>
<dbReference type="EMBL" id="JANRMI010000002">
    <property type="protein sequence ID" value="MDG0815990.1"/>
    <property type="molecule type" value="Genomic_DNA"/>
</dbReference>
<comment type="similarity">
    <text evidence="1">Belongs to the protein-tyrosine phosphatase family.</text>
</comment>
<evidence type="ECO:0000256" key="1">
    <source>
        <dbReference type="ARBA" id="ARBA00009580"/>
    </source>
</evidence>
<organism evidence="2 3">
    <name type="scientific">Bdellovibrio svalbardensis</name>
    <dbReference type="NCBI Taxonomy" id="2972972"/>
    <lineage>
        <taxon>Bacteria</taxon>
        <taxon>Pseudomonadati</taxon>
        <taxon>Bdellovibrionota</taxon>
        <taxon>Bdellovibrionia</taxon>
        <taxon>Bdellovibrionales</taxon>
        <taxon>Pseudobdellovibrionaceae</taxon>
        <taxon>Bdellovibrio</taxon>
    </lineage>
</organism>
<dbReference type="InterPro" id="IPR026893">
    <property type="entry name" value="Tyr/Ser_Pase_IphP-type"/>
</dbReference>
<proteinExistence type="inferred from homology"/>
<gene>
    <name evidence="2" type="ORF">NWE73_06430</name>
</gene>
<comment type="caution">
    <text evidence="2">The sequence shown here is derived from an EMBL/GenBank/DDBJ whole genome shotgun (WGS) entry which is preliminary data.</text>
</comment>
<dbReference type="SUPFAM" id="SSF52799">
    <property type="entry name" value="(Phosphotyrosine protein) phosphatases II"/>
    <property type="match status" value="1"/>
</dbReference>
<dbReference type="Pfam" id="PF13350">
    <property type="entry name" value="Y_phosphatase3"/>
    <property type="match status" value="1"/>
</dbReference>
<sequence>MKLQGGINFRDMGGYQTKEGRKVKPKFFFRSGSLSKLTQEDLAQLQALSISHVLDYRDTHESQKDQDLLWHGVNYECCPANPPSHAMTAAMGDWFTKERLESLPADYMESLYQALPFGNSAYRRMFQKMDSLDRGGLLQHCAVGKDRTGVGSALLLSSLGVKKETVLEDYLKTEAGLLPFKMQIIERVEKFLSPKAMTRFEYMMSANENFLNAAFDEINKRYGNLEKFLETEYAITPEVRERWQHKFTE</sequence>
<name>A0ABT6DIC1_9BACT</name>
<dbReference type="PANTHER" id="PTHR31126">
    <property type="entry name" value="TYROSINE-PROTEIN PHOSPHATASE"/>
    <property type="match status" value="1"/>
</dbReference>
<dbReference type="Gene3D" id="3.90.190.10">
    <property type="entry name" value="Protein tyrosine phosphatase superfamily"/>
    <property type="match status" value="1"/>
</dbReference>
<dbReference type="InterPro" id="IPR029021">
    <property type="entry name" value="Prot-tyrosine_phosphatase-like"/>
</dbReference>
<keyword evidence="3" id="KW-1185">Reference proteome</keyword>
<evidence type="ECO:0000313" key="3">
    <source>
        <dbReference type="Proteomes" id="UP001152321"/>
    </source>
</evidence>
<accession>A0ABT6DIC1</accession>